<gene>
    <name evidence="3" type="ORF">AB1Y20_006783</name>
</gene>
<dbReference type="Proteomes" id="UP001515480">
    <property type="component" value="Unassembled WGS sequence"/>
</dbReference>
<feature type="coiled-coil region" evidence="1">
    <location>
        <begin position="84"/>
        <end position="167"/>
    </location>
</feature>
<keyword evidence="4" id="KW-1185">Reference proteome</keyword>
<comment type="caution">
    <text evidence="3">The sequence shown here is derived from an EMBL/GenBank/DDBJ whole genome shotgun (WGS) entry which is preliminary data.</text>
</comment>
<proteinExistence type="predicted"/>
<keyword evidence="1" id="KW-0175">Coiled coil</keyword>
<feature type="region of interest" description="Disordered" evidence="2">
    <location>
        <begin position="213"/>
        <end position="247"/>
    </location>
</feature>
<feature type="region of interest" description="Disordered" evidence="2">
    <location>
        <begin position="58"/>
        <end position="84"/>
    </location>
</feature>
<feature type="coiled-coil region" evidence="1">
    <location>
        <begin position="26"/>
        <end position="53"/>
    </location>
</feature>
<name>A0AB34IYQ1_PRYPA</name>
<dbReference type="AlphaFoldDB" id="A0AB34IYQ1"/>
<evidence type="ECO:0000256" key="1">
    <source>
        <dbReference type="SAM" id="Coils"/>
    </source>
</evidence>
<feature type="region of interest" description="Disordered" evidence="2">
    <location>
        <begin position="330"/>
        <end position="409"/>
    </location>
</feature>
<organism evidence="3 4">
    <name type="scientific">Prymnesium parvum</name>
    <name type="common">Toxic golden alga</name>
    <dbReference type="NCBI Taxonomy" id="97485"/>
    <lineage>
        <taxon>Eukaryota</taxon>
        <taxon>Haptista</taxon>
        <taxon>Haptophyta</taxon>
        <taxon>Prymnesiophyceae</taxon>
        <taxon>Prymnesiales</taxon>
        <taxon>Prymnesiaceae</taxon>
        <taxon>Prymnesium</taxon>
    </lineage>
</organism>
<feature type="compositionally biased region" description="Low complexity" evidence="2">
    <location>
        <begin position="225"/>
        <end position="247"/>
    </location>
</feature>
<reference evidence="3 4" key="1">
    <citation type="journal article" date="2024" name="Science">
        <title>Giant polyketide synthase enzymes in the biosynthesis of giant marine polyether toxins.</title>
        <authorList>
            <person name="Fallon T.R."/>
            <person name="Shende V.V."/>
            <person name="Wierzbicki I.H."/>
            <person name="Pendleton A.L."/>
            <person name="Watervoot N.F."/>
            <person name="Auber R.P."/>
            <person name="Gonzalez D.J."/>
            <person name="Wisecaver J.H."/>
            <person name="Moore B.S."/>
        </authorList>
    </citation>
    <scope>NUCLEOTIDE SEQUENCE [LARGE SCALE GENOMIC DNA]</scope>
    <source>
        <strain evidence="3 4">12B1</strain>
    </source>
</reference>
<sequence length="498" mass="52313">MPASLSSTLTILSRGAPDAYAEVDRADRAEARATRLQQKLDAERALSASLQQQLRATAASAQQAAQQARVLHGAPGAGGGGPSIVGLERQLASLRDRLDAERKEKGELARRAAALSAELEAERRERHALAASREEERRARARTAEELEKARRLLREAGRAHDEAVAELGELTIAHGRHKAHGAAAHAALRAALDAERRRGAAAAARRAAADALAARRGEAPPSPRASESSCASEADAAEPPAELEPLPPSCSVAAIAAAAASERAARRAAEARAAALEAELRAPRAAAEELAEATARLATLAARVGGAPAGATAREYVRLLEAAVGAEEGARGKENAAAGGNVCARRDGGEGRGPPAEKWARAPHADESDGLPREEASSAVALESQQAEGGRHTSLRPTGAQFEAEPRHEAVRQKLLEAAARQSRREARMQPLLRHERAAAVEAEEGQLEEHDAHARRPPSAAHLPVRPSTGRGRSATMRGRGHTLYAARGGRQSAWH</sequence>
<feature type="region of interest" description="Disordered" evidence="2">
    <location>
        <begin position="443"/>
        <end position="480"/>
    </location>
</feature>
<accession>A0AB34IYQ1</accession>
<evidence type="ECO:0000313" key="4">
    <source>
        <dbReference type="Proteomes" id="UP001515480"/>
    </source>
</evidence>
<feature type="compositionally biased region" description="Low complexity" evidence="2">
    <location>
        <begin position="58"/>
        <end position="69"/>
    </location>
</feature>
<protein>
    <submittedName>
        <fullName evidence="3">Uncharacterized protein</fullName>
    </submittedName>
</protein>
<feature type="compositionally biased region" description="Basic and acidic residues" evidence="2">
    <location>
        <begin position="359"/>
        <end position="377"/>
    </location>
</feature>
<dbReference type="EMBL" id="JBGBPQ010000015">
    <property type="protein sequence ID" value="KAL1510478.1"/>
    <property type="molecule type" value="Genomic_DNA"/>
</dbReference>
<evidence type="ECO:0000313" key="3">
    <source>
        <dbReference type="EMBL" id="KAL1510478.1"/>
    </source>
</evidence>
<evidence type="ECO:0000256" key="2">
    <source>
        <dbReference type="SAM" id="MobiDB-lite"/>
    </source>
</evidence>